<evidence type="ECO:0000256" key="1">
    <source>
        <dbReference type="ARBA" id="ARBA00022801"/>
    </source>
</evidence>
<keyword evidence="1" id="KW-0378">Hydrolase</keyword>
<dbReference type="PANTHER" id="PTHR31956:SF28">
    <property type="entry name" value="NON-SPECIFIC PHOSPHOLIPASE C4-RELATED"/>
    <property type="match status" value="1"/>
</dbReference>
<proteinExistence type="predicted"/>
<dbReference type="EMBL" id="BSYO01000001">
    <property type="protein sequence ID" value="GMG98511.1"/>
    <property type="molecule type" value="Genomic_DNA"/>
</dbReference>
<dbReference type="GO" id="GO:0016788">
    <property type="term" value="F:hydrolase activity, acting on ester bonds"/>
    <property type="evidence" value="ECO:0007669"/>
    <property type="project" value="InterPro"/>
</dbReference>
<accession>A0AAD3P3Q0</accession>
<dbReference type="PANTHER" id="PTHR31956">
    <property type="entry name" value="NON-SPECIFIC PHOSPHOLIPASE C4-RELATED"/>
    <property type="match status" value="1"/>
</dbReference>
<dbReference type="InterPro" id="IPR007312">
    <property type="entry name" value="Phosphoesterase"/>
</dbReference>
<reference evidence="2" key="1">
    <citation type="submission" date="2023-05" db="EMBL/GenBank/DDBJ databases">
        <title>Nepenthes gracilis genome sequencing.</title>
        <authorList>
            <person name="Fukushima K."/>
        </authorList>
    </citation>
    <scope>NUCLEOTIDE SEQUENCE</scope>
    <source>
        <strain evidence="2">SING2019-196</strain>
    </source>
</reference>
<name>A0AAD3P3Q0_NEPGR</name>
<organism evidence="2 3">
    <name type="scientific">Nepenthes gracilis</name>
    <name type="common">Slender pitcher plant</name>
    <dbReference type="NCBI Taxonomy" id="150966"/>
    <lineage>
        <taxon>Eukaryota</taxon>
        <taxon>Viridiplantae</taxon>
        <taxon>Streptophyta</taxon>
        <taxon>Embryophyta</taxon>
        <taxon>Tracheophyta</taxon>
        <taxon>Spermatophyta</taxon>
        <taxon>Magnoliopsida</taxon>
        <taxon>eudicotyledons</taxon>
        <taxon>Gunneridae</taxon>
        <taxon>Pentapetalae</taxon>
        <taxon>Caryophyllales</taxon>
        <taxon>Nepenthaceae</taxon>
        <taxon>Nepenthes</taxon>
    </lineage>
</organism>
<dbReference type="AlphaFoldDB" id="A0AAD3P3Q0"/>
<dbReference type="Pfam" id="PF04185">
    <property type="entry name" value="Phosphoesterase"/>
    <property type="match status" value="1"/>
</dbReference>
<protein>
    <recommendedName>
        <fullName evidence="4">Phospholipase C</fullName>
    </recommendedName>
</protein>
<keyword evidence="3" id="KW-1185">Reference proteome</keyword>
<sequence length="211" mass="23854">MVVEQGYFNLRILQGNDDHPSHDVSVGQWFVEEAYEALRASPQWNEILSIVTYVEHGGFYDHVTTPGKGAPSPDGIVGLAPYYFKFDHLRVRVPTFLISPWIEPGTATVKNIFKLKEFLTKRDAWSGAFESLLTRRPPRILSRLTGHGRLHASGCLNGGHKKDTYPNNLAEDLTVADAVKYNKQAFQKFINKSNRAKKNGAHEDTIVTFRR</sequence>
<comment type="caution">
    <text evidence="2">The sequence shown here is derived from an EMBL/GenBank/DDBJ whole genome shotgun (WGS) entry which is preliminary data.</text>
</comment>
<dbReference type="InterPro" id="IPR017850">
    <property type="entry name" value="Alkaline_phosphatase_core_sf"/>
</dbReference>
<gene>
    <name evidence="2" type="ORF">Nepgr_000351</name>
</gene>
<dbReference type="Gene3D" id="3.40.720.10">
    <property type="entry name" value="Alkaline Phosphatase, subunit A"/>
    <property type="match status" value="1"/>
</dbReference>
<evidence type="ECO:0000313" key="3">
    <source>
        <dbReference type="Proteomes" id="UP001279734"/>
    </source>
</evidence>
<dbReference type="GO" id="GO:0009395">
    <property type="term" value="P:phospholipid catabolic process"/>
    <property type="evidence" value="ECO:0007669"/>
    <property type="project" value="TreeGrafter"/>
</dbReference>
<evidence type="ECO:0000313" key="2">
    <source>
        <dbReference type="EMBL" id="GMG98511.1"/>
    </source>
</evidence>
<evidence type="ECO:0008006" key="4">
    <source>
        <dbReference type="Google" id="ProtNLM"/>
    </source>
</evidence>
<dbReference type="Proteomes" id="UP001279734">
    <property type="component" value="Unassembled WGS sequence"/>
</dbReference>